<name>A0A8J4RQT4_9ROSI</name>
<evidence type="ECO:0000313" key="2">
    <source>
        <dbReference type="Proteomes" id="UP000737018"/>
    </source>
</evidence>
<dbReference type="EMBL" id="JRKL02000621">
    <property type="protein sequence ID" value="KAF3969677.1"/>
    <property type="molecule type" value="Genomic_DNA"/>
</dbReference>
<evidence type="ECO:0000313" key="1">
    <source>
        <dbReference type="EMBL" id="KAF3969677.1"/>
    </source>
</evidence>
<dbReference type="AlphaFoldDB" id="A0A8J4RQT4"/>
<dbReference type="Proteomes" id="UP000737018">
    <property type="component" value="Unassembled WGS sequence"/>
</dbReference>
<protein>
    <submittedName>
        <fullName evidence="1">Uncharacterized protein</fullName>
    </submittedName>
</protein>
<comment type="caution">
    <text evidence="1">The sequence shown here is derived from an EMBL/GenBank/DDBJ whole genome shotgun (WGS) entry which is preliminary data.</text>
</comment>
<keyword evidence="2" id="KW-1185">Reference proteome</keyword>
<proteinExistence type="predicted"/>
<accession>A0A8J4RQT4</accession>
<gene>
    <name evidence="1" type="ORF">CMV_006560</name>
</gene>
<sequence>MPLYSVLMGGYHNMNFSWLQGEIELENEEGEASAAVLFATFGQDPVCLLKLNLSEFMLPANVYPPTTDLPGLLTEWN</sequence>
<reference evidence="1" key="1">
    <citation type="submission" date="2020-03" db="EMBL/GenBank/DDBJ databases">
        <title>Castanea mollissima Vanexum genome sequencing.</title>
        <authorList>
            <person name="Staton M."/>
        </authorList>
    </citation>
    <scope>NUCLEOTIDE SEQUENCE</scope>
    <source>
        <tissue evidence="1">Leaf</tissue>
    </source>
</reference>
<organism evidence="1 2">
    <name type="scientific">Castanea mollissima</name>
    <name type="common">Chinese chestnut</name>
    <dbReference type="NCBI Taxonomy" id="60419"/>
    <lineage>
        <taxon>Eukaryota</taxon>
        <taxon>Viridiplantae</taxon>
        <taxon>Streptophyta</taxon>
        <taxon>Embryophyta</taxon>
        <taxon>Tracheophyta</taxon>
        <taxon>Spermatophyta</taxon>
        <taxon>Magnoliopsida</taxon>
        <taxon>eudicotyledons</taxon>
        <taxon>Gunneridae</taxon>
        <taxon>Pentapetalae</taxon>
        <taxon>rosids</taxon>
        <taxon>fabids</taxon>
        <taxon>Fagales</taxon>
        <taxon>Fagaceae</taxon>
        <taxon>Castanea</taxon>
    </lineage>
</organism>